<name>A0A1X7A827_9RHOB</name>
<evidence type="ECO:0000313" key="3">
    <source>
        <dbReference type="Proteomes" id="UP000193963"/>
    </source>
</evidence>
<evidence type="ECO:0000256" key="1">
    <source>
        <dbReference type="SAM" id="SignalP"/>
    </source>
</evidence>
<evidence type="ECO:0000313" key="2">
    <source>
        <dbReference type="EMBL" id="SLN72406.1"/>
    </source>
</evidence>
<feature type="chain" id="PRO_5012778559" evidence="1">
    <location>
        <begin position="20"/>
        <end position="109"/>
    </location>
</feature>
<organism evidence="2 3">
    <name type="scientific">Pseudooceanicola marinus</name>
    <dbReference type="NCBI Taxonomy" id="396013"/>
    <lineage>
        <taxon>Bacteria</taxon>
        <taxon>Pseudomonadati</taxon>
        <taxon>Pseudomonadota</taxon>
        <taxon>Alphaproteobacteria</taxon>
        <taxon>Rhodobacterales</taxon>
        <taxon>Paracoccaceae</taxon>
        <taxon>Pseudooceanicola</taxon>
    </lineage>
</organism>
<proteinExistence type="predicted"/>
<protein>
    <submittedName>
        <fullName evidence="2">Uncharacterized protein</fullName>
    </submittedName>
</protein>
<dbReference type="AlphaFoldDB" id="A0A1X7A827"/>
<sequence>MVFAFALSLCLALTSVVSAVMMAPDRASHARIVQAVTHGPLFADLCADQALPGHHCPFCHATPEPPASRVPARTYGFIPQDDWQHLKALQRAAQGRNISHSTRAPPRAA</sequence>
<feature type="signal peptide" evidence="1">
    <location>
        <begin position="1"/>
        <end position="19"/>
    </location>
</feature>
<keyword evidence="1" id="KW-0732">Signal</keyword>
<keyword evidence="3" id="KW-1185">Reference proteome</keyword>
<dbReference type="EMBL" id="FWFN01000010">
    <property type="protein sequence ID" value="SLN72406.1"/>
    <property type="molecule type" value="Genomic_DNA"/>
</dbReference>
<dbReference type="Proteomes" id="UP000193963">
    <property type="component" value="Unassembled WGS sequence"/>
</dbReference>
<reference evidence="2 3" key="1">
    <citation type="submission" date="2017-03" db="EMBL/GenBank/DDBJ databases">
        <authorList>
            <person name="Afonso C.L."/>
            <person name="Miller P.J."/>
            <person name="Scott M.A."/>
            <person name="Spackman E."/>
            <person name="Goraichik I."/>
            <person name="Dimitrov K.M."/>
            <person name="Suarez D.L."/>
            <person name="Swayne D.E."/>
        </authorList>
    </citation>
    <scope>NUCLEOTIDE SEQUENCE [LARGE SCALE GENOMIC DNA]</scope>
    <source>
        <strain evidence="2 3">CECT 7751</strain>
    </source>
</reference>
<gene>
    <name evidence="2" type="ORF">PSM7751_03907</name>
</gene>
<accession>A0A1X7A827</accession>